<evidence type="ECO:0000256" key="3">
    <source>
        <dbReference type="ARBA" id="ARBA00022525"/>
    </source>
</evidence>
<dbReference type="Gene3D" id="2.40.480.10">
    <property type="entry name" value="Allene oxide cyclase-like"/>
    <property type="match status" value="1"/>
</dbReference>
<dbReference type="Pfam" id="PF03018">
    <property type="entry name" value="Dirigent"/>
    <property type="match status" value="1"/>
</dbReference>
<comment type="similarity">
    <text evidence="1 4">Belongs to the plant dirigent protein family.</text>
</comment>
<dbReference type="InterPro" id="IPR004265">
    <property type="entry name" value="Dirigent"/>
</dbReference>
<protein>
    <recommendedName>
        <fullName evidence="4">Dirigent protein</fullName>
    </recommendedName>
</protein>
<evidence type="ECO:0000256" key="1">
    <source>
        <dbReference type="ARBA" id="ARBA00010746"/>
    </source>
</evidence>
<comment type="caution">
    <text evidence="5">The sequence shown here is derived from an EMBL/GenBank/DDBJ whole genome shotgun (WGS) entry which is preliminary data.</text>
</comment>
<comment type="subunit">
    <text evidence="2 4">Homodimer.</text>
</comment>
<dbReference type="Proteomes" id="UP001412067">
    <property type="component" value="Unassembled WGS sequence"/>
</dbReference>
<evidence type="ECO:0000313" key="5">
    <source>
        <dbReference type="EMBL" id="KAK8962191.1"/>
    </source>
</evidence>
<reference evidence="5 6" key="1">
    <citation type="journal article" date="2022" name="Nat. Plants">
        <title>Genomes of leafy and leafless Platanthera orchids illuminate the evolution of mycoheterotrophy.</title>
        <authorList>
            <person name="Li M.H."/>
            <person name="Liu K.W."/>
            <person name="Li Z."/>
            <person name="Lu H.C."/>
            <person name="Ye Q.L."/>
            <person name="Zhang D."/>
            <person name="Wang J.Y."/>
            <person name="Li Y.F."/>
            <person name="Zhong Z.M."/>
            <person name="Liu X."/>
            <person name="Yu X."/>
            <person name="Liu D.K."/>
            <person name="Tu X.D."/>
            <person name="Liu B."/>
            <person name="Hao Y."/>
            <person name="Liao X.Y."/>
            <person name="Jiang Y.T."/>
            <person name="Sun W.H."/>
            <person name="Chen J."/>
            <person name="Chen Y.Q."/>
            <person name="Ai Y."/>
            <person name="Zhai J.W."/>
            <person name="Wu S.S."/>
            <person name="Zhou Z."/>
            <person name="Hsiao Y.Y."/>
            <person name="Wu W.L."/>
            <person name="Chen Y.Y."/>
            <person name="Lin Y.F."/>
            <person name="Hsu J.L."/>
            <person name="Li C.Y."/>
            <person name="Wang Z.W."/>
            <person name="Zhao X."/>
            <person name="Zhong W.Y."/>
            <person name="Ma X.K."/>
            <person name="Ma L."/>
            <person name="Huang J."/>
            <person name="Chen G.Z."/>
            <person name="Huang M.Z."/>
            <person name="Huang L."/>
            <person name="Peng D.H."/>
            <person name="Luo Y.B."/>
            <person name="Zou S.Q."/>
            <person name="Chen S.P."/>
            <person name="Lan S."/>
            <person name="Tsai W.C."/>
            <person name="Van de Peer Y."/>
            <person name="Liu Z.J."/>
        </authorList>
    </citation>
    <scope>NUCLEOTIDE SEQUENCE [LARGE SCALE GENOMIC DNA]</scope>
    <source>
        <strain evidence="5">Lor288</strain>
    </source>
</reference>
<keyword evidence="4" id="KW-0732">Signal</keyword>
<dbReference type="InterPro" id="IPR044859">
    <property type="entry name" value="Allene_oxi_cyc_Dirigent"/>
</dbReference>
<evidence type="ECO:0000313" key="6">
    <source>
        <dbReference type="Proteomes" id="UP001412067"/>
    </source>
</evidence>
<keyword evidence="4" id="KW-0052">Apoplast</keyword>
<proteinExistence type="inferred from homology"/>
<sequence>MATAFFRIFVLGGLLALFLPAEVGVANSEGADDHGLIHLRFFWHDTSRGPDPSAVDVAQSPTTNASATRFGQVRVFDDPITVGLNISTEKLGKSQGIYLSADKEISGLLMDMNFYFITGRYNGSTFAVMGRNPIESPVREMPVVGGTQQFRFATGYVQAHTRYTDLTIGYNIVEYNCYLKINNY</sequence>
<dbReference type="EMBL" id="JBBWWR010000008">
    <property type="protein sequence ID" value="KAK8962191.1"/>
    <property type="molecule type" value="Genomic_DNA"/>
</dbReference>
<gene>
    <name evidence="5" type="primary">PI206</name>
    <name evidence="5" type="ORF">KSP40_PGU018259</name>
</gene>
<dbReference type="PANTHER" id="PTHR21495">
    <property type="entry name" value="NUCLEOPORIN-RELATED"/>
    <property type="match status" value="1"/>
</dbReference>
<organism evidence="5 6">
    <name type="scientific">Platanthera guangdongensis</name>
    <dbReference type="NCBI Taxonomy" id="2320717"/>
    <lineage>
        <taxon>Eukaryota</taxon>
        <taxon>Viridiplantae</taxon>
        <taxon>Streptophyta</taxon>
        <taxon>Embryophyta</taxon>
        <taxon>Tracheophyta</taxon>
        <taxon>Spermatophyta</taxon>
        <taxon>Magnoliopsida</taxon>
        <taxon>Liliopsida</taxon>
        <taxon>Asparagales</taxon>
        <taxon>Orchidaceae</taxon>
        <taxon>Orchidoideae</taxon>
        <taxon>Orchideae</taxon>
        <taxon>Orchidinae</taxon>
        <taxon>Platanthera</taxon>
    </lineage>
</organism>
<name>A0ABR2MDS3_9ASPA</name>
<keyword evidence="6" id="KW-1185">Reference proteome</keyword>
<accession>A0ABR2MDS3</accession>
<comment type="function">
    <text evidence="4">Dirigent proteins impart stereoselectivity on the phenoxy radical-coupling reaction, yielding optically active lignans from two molecules of coniferyl alcohol in the biosynthesis of lignans, flavonolignans, and alkaloids and thus plays a central role in plant secondary metabolism.</text>
</comment>
<evidence type="ECO:0000256" key="4">
    <source>
        <dbReference type="RuleBase" id="RU363099"/>
    </source>
</evidence>
<feature type="signal peptide" evidence="4">
    <location>
        <begin position="1"/>
        <end position="26"/>
    </location>
</feature>
<comment type="subcellular location">
    <subcellularLocation>
        <location evidence="4">Secreted</location>
        <location evidence="4">Extracellular space</location>
        <location evidence="4">Apoplast</location>
    </subcellularLocation>
</comment>
<feature type="chain" id="PRO_5044972547" description="Dirigent protein" evidence="4">
    <location>
        <begin position="27"/>
        <end position="184"/>
    </location>
</feature>
<evidence type="ECO:0000256" key="2">
    <source>
        <dbReference type="ARBA" id="ARBA00011738"/>
    </source>
</evidence>
<keyword evidence="3 4" id="KW-0964">Secreted</keyword>